<dbReference type="AlphaFoldDB" id="T1EM47"/>
<evidence type="ECO:0000313" key="4">
    <source>
        <dbReference type="EnsemblMetazoa" id="HelroP156995"/>
    </source>
</evidence>
<accession>T1EM47</accession>
<evidence type="ECO:0000313" key="3">
    <source>
        <dbReference type="EMBL" id="ESO04374.1"/>
    </source>
</evidence>
<dbReference type="OrthoDB" id="19311at2759"/>
<dbReference type="InterPro" id="IPR035974">
    <property type="entry name" value="Rap/Ran-GAP_sf"/>
</dbReference>
<reference evidence="3 5" key="2">
    <citation type="journal article" date="2013" name="Nature">
        <title>Insights into bilaterian evolution from three spiralian genomes.</title>
        <authorList>
            <person name="Simakov O."/>
            <person name="Marletaz F."/>
            <person name="Cho S.J."/>
            <person name="Edsinger-Gonzales E."/>
            <person name="Havlak P."/>
            <person name="Hellsten U."/>
            <person name="Kuo D.H."/>
            <person name="Larsson T."/>
            <person name="Lv J."/>
            <person name="Arendt D."/>
            <person name="Savage R."/>
            <person name="Osoegawa K."/>
            <person name="de Jong P."/>
            <person name="Grimwood J."/>
            <person name="Chapman J.A."/>
            <person name="Shapiro H."/>
            <person name="Aerts A."/>
            <person name="Otillar R.P."/>
            <person name="Terry A.Y."/>
            <person name="Boore J.L."/>
            <person name="Grigoriev I.V."/>
            <person name="Lindberg D.R."/>
            <person name="Seaver E.C."/>
            <person name="Weisblat D.A."/>
            <person name="Putnam N.H."/>
            <person name="Rokhsar D.S."/>
        </authorList>
    </citation>
    <scope>NUCLEOTIDE SEQUENCE</scope>
</reference>
<dbReference type="InterPro" id="IPR000331">
    <property type="entry name" value="Rap/Ran_GAP_dom"/>
</dbReference>
<dbReference type="GO" id="GO:0005634">
    <property type="term" value="C:nucleus"/>
    <property type="evidence" value="ECO:0007669"/>
    <property type="project" value="InterPro"/>
</dbReference>
<evidence type="ECO:0000313" key="5">
    <source>
        <dbReference type="Proteomes" id="UP000015101"/>
    </source>
</evidence>
<evidence type="ECO:0000259" key="2">
    <source>
        <dbReference type="PROSITE" id="PS50085"/>
    </source>
</evidence>
<dbReference type="STRING" id="6412.T1EM47"/>
<dbReference type="GeneID" id="20197647"/>
<dbReference type="Gene3D" id="3.40.50.11210">
    <property type="entry name" value="Rap/Ran-GAP"/>
    <property type="match status" value="1"/>
</dbReference>
<dbReference type="HOGENOM" id="CLU_1170316_0_0_1"/>
<proteinExistence type="predicted"/>
<feature type="domain" description="Rap-GAP" evidence="2">
    <location>
        <begin position="15"/>
        <end position="211"/>
    </location>
</feature>
<reference evidence="5" key="1">
    <citation type="submission" date="2012-12" db="EMBL/GenBank/DDBJ databases">
        <authorList>
            <person name="Hellsten U."/>
            <person name="Grimwood J."/>
            <person name="Chapman J.A."/>
            <person name="Shapiro H."/>
            <person name="Aerts A."/>
            <person name="Otillar R.P."/>
            <person name="Terry A.Y."/>
            <person name="Boore J.L."/>
            <person name="Simakov O."/>
            <person name="Marletaz F."/>
            <person name="Cho S.-J."/>
            <person name="Edsinger-Gonzales E."/>
            <person name="Havlak P."/>
            <person name="Kuo D.-H."/>
            <person name="Larsson T."/>
            <person name="Lv J."/>
            <person name="Arendt D."/>
            <person name="Savage R."/>
            <person name="Osoegawa K."/>
            <person name="de Jong P."/>
            <person name="Lindberg D.R."/>
            <person name="Seaver E.C."/>
            <person name="Weisblat D.A."/>
            <person name="Putnam N.H."/>
            <person name="Grigoriev I.V."/>
            <person name="Rokhsar D.S."/>
        </authorList>
    </citation>
    <scope>NUCLEOTIDE SEQUENCE</scope>
</reference>
<dbReference type="GO" id="GO:0005096">
    <property type="term" value="F:GTPase activator activity"/>
    <property type="evidence" value="ECO:0007669"/>
    <property type="project" value="UniProtKB-KW"/>
</dbReference>
<dbReference type="EMBL" id="KB096502">
    <property type="protein sequence ID" value="ESO04374.1"/>
    <property type="molecule type" value="Genomic_DNA"/>
</dbReference>
<organism evidence="4 5">
    <name type="scientific">Helobdella robusta</name>
    <name type="common">Californian leech</name>
    <dbReference type="NCBI Taxonomy" id="6412"/>
    <lineage>
        <taxon>Eukaryota</taxon>
        <taxon>Metazoa</taxon>
        <taxon>Spiralia</taxon>
        <taxon>Lophotrochozoa</taxon>
        <taxon>Annelida</taxon>
        <taxon>Clitellata</taxon>
        <taxon>Hirudinea</taxon>
        <taxon>Rhynchobdellida</taxon>
        <taxon>Glossiphoniidae</taxon>
        <taxon>Helobdella</taxon>
    </lineage>
</organism>
<dbReference type="PROSITE" id="PS50085">
    <property type="entry name" value="RAPGAP"/>
    <property type="match status" value="1"/>
</dbReference>
<reference evidence="4" key="3">
    <citation type="submission" date="2015-06" db="UniProtKB">
        <authorList>
            <consortium name="EnsemblMetazoa"/>
        </authorList>
    </citation>
    <scope>IDENTIFICATION</scope>
</reference>
<dbReference type="RefSeq" id="XP_009017643.1">
    <property type="nucleotide sequence ID" value="XM_009019395.1"/>
</dbReference>
<dbReference type="OMA" id="EGIMGQE"/>
<dbReference type="eggNOG" id="KOG3686">
    <property type="taxonomic scope" value="Eukaryota"/>
</dbReference>
<dbReference type="FunFam" id="3.40.50.11210:FF:000001">
    <property type="entry name" value="Ral GTPase-activating protein subunit alpha-1 isoform 1"/>
    <property type="match status" value="1"/>
</dbReference>
<dbReference type="PANTHER" id="PTHR10063:SF11">
    <property type="entry name" value="RHO GTPASE-ACTIVATING PROTEIN CG5521-RELATED"/>
    <property type="match status" value="1"/>
</dbReference>
<dbReference type="EMBL" id="AMQM01004334">
    <property type="status" value="NOT_ANNOTATED_CDS"/>
    <property type="molecule type" value="Genomic_DNA"/>
</dbReference>
<dbReference type="Pfam" id="PF02145">
    <property type="entry name" value="Rap_GAP"/>
    <property type="match status" value="1"/>
</dbReference>
<dbReference type="PANTHER" id="PTHR10063">
    <property type="entry name" value="TUBERIN"/>
    <property type="match status" value="1"/>
</dbReference>
<name>T1EM47_HELRO</name>
<dbReference type="GO" id="GO:0051056">
    <property type="term" value="P:regulation of small GTPase mediated signal transduction"/>
    <property type="evidence" value="ECO:0007669"/>
    <property type="project" value="InterPro"/>
</dbReference>
<gene>
    <name evidence="4" type="primary">20197647</name>
    <name evidence="3" type="ORF">HELRODRAFT_156995</name>
</gene>
<sequence length="211" mass="24036">MIDSLKKNEKLVRELKHLDNQKCRETHKIALIYVGLNQEDKLSILSNKQGSPAYEAFLQALGWKVDLKSHMGFSGGLQANGSNGAFAPYNASSNNEIIFHVATMMPGDGEEEQLRKLRHLGNDEVHIIWSEHIREYRHGIIPTEFGDVLLIIYPLECGLYRVQIKQKSKNYYFGPLYDETVVDSIKLPGLIKHTAVNASRSLHLQENFYEP</sequence>
<dbReference type="SUPFAM" id="SSF111347">
    <property type="entry name" value="Rap/Ran-GAP"/>
    <property type="match status" value="1"/>
</dbReference>
<dbReference type="InParanoid" id="T1EM47"/>
<dbReference type="CTD" id="20197647"/>
<keyword evidence="1" id="KW-0343">GTPase activation</keyword>
<dbReference type="EMBL" id="AMQM01004335">
    <property type="status" value="NOT_ANNOTATED_CDS"/>
    <property type="molecule type" value="Genomic_DNA"/>
</dbReference>
<protein>
    <recommendedName>
        <fullName evidence="2">Rap-GAP domain-containing protein</fullName>
    </recommendedName>
</protein>
<dbReference type="KEGG" id="hro:HELRODRAFT_156995"/>
<keyword evidence="5" id="KW-1185">Reference proteome</keyword>
<dbReference type="Proteomes" id="UP000015101">
    <property type="component" value="Unassembled WGS sequence"/>
</dbReference>
<dbReference type="EnsemblMetazoa" id="HelroT156995">
    <property type="protein sequence ID" value="HelroP156995"/>
    <property type="gene ID" value="HelroG156995"/>
</dbReference>
<evidence type="ECO:0000256" key="1">
    <source>
        <dbReference type="ARBA" id="ARBA00022468"/>
    </source>
</evidence>
<dbReference type="InterPro" id="IPR027107">
    <property type="entry name" value="Tuberin/Ral-act_asu"/>
</dbReference>